<keyword evidence="3" id="KW-0238">DNA-binding</keyword>
<dbReference type="PANTHER" id="PTHR30363:SF4">
    <property type="entry name" value="GLYCEROL-3-PHOSPHATE REGULON REPRESSOR"/>
    <property type="match status" value="1"/>
</dbReference>
<evidence type="ECO:0000259" key="5">
    <source>
        <dbReference type="PROSITE" id="PS51000"/>
    </source>
</evidence>
<dbReference type="InterPro" id="IPR018356">
    <property type="entry name" value="Tscrpt_reg_HTH_DeoR_CS"/>
</dbReference>
<name>A0A160PB34_9HYPH</name>
<keyword evidence="4" id="KW-0804">Transcription</keyword>
<dbReference type="PROSITE" id="PS00894">
    <property type="entry name" value="HTH_DEOR_1"/>
    <property type="match status" value="1"/>
</dbReference>
<keyword evidence="1" id="KW-0678">Repressor</keyword>
<dbReference type="InterPro" id="IPR001034">
    <property type="entry name" value="DeoR_HTH"/>
</dbReference>
<evidence type="ECO:0000256" key="3">
    <source>
        <dbReference type="ARBA" id="ARBA00023125"/>
    </source>
</evidence>
<accession>A0A160PB34</accession>
<dbReference type="PRINTS" id="PR00037">
    <property type="entry name" value="HTHLACR"/>
</dbReference>
<reference evidence="6 7" key="1">
    <citation type="journal article" date="2016" name="Genome Announc.">
        <title>Complete Genome Sequence of Methylobacterium populi P-1M, Isolated from Pink-Pigmented Household Biofilm.</title>
        <authorList>
            <person name="Morohoshi T."/>
            <person name="Ikeda T."/>
        </authorList>
    </citation>
    <scope>NUCLEOTIDE SEQUENCE [LARGE SCALE GENOMIC DNA]</scope>
    <source>
        <strain evidence="6 7">P-1M</strain>
    </source>
</reference>
<evidence type="ECO:0000256" key="4">
    <source>
        <dbReference type="ARBA" id="ARBA00023163"/>
    </source>
</evidence>
<dbReference type="RefSeq" id="WP_096484405.1">
    <property type="nucleotide sequence ID" value="NZ_AP014809.1"/>
</dbReference>
<dbReference type="Pfam" id="PF08220">
    <property type="entry name" value="HTH_DeoR"/>
    <property type="match status" value="1"/>
</dbReference>
<dbReference type="OrthoDB" id="9814815at2"/>
<dbReference type="EMBL" id="AP014809">
    <property type="protein sequence ID" value="BAU89997.1"/>
    <property type="molecule type" value="Genomic_DNA"/>
</dbReference>
<dbReference type="PANTHER" id="PTHR30363">
    <property type="entry name" value="HTH-TYPE TRANSCRIPTIONAL REGULATOR SRLR-RELATED"/>
    <property type="match status" value="1"/>
</dbReference>
<dbReference type="SMART" id="SM00420">
    <property type="entry name" value="HTH_DEOR"/>
    <property type="match status" value="1"/>
</dbReference>
<evidence type="ECO:0000313" key="7">
    <source>
        <dbReference type="Proteomes" id="UP000218288"/>
    </source>
</evidence>
<dbReference type="InterPro" id="IPR050313">
    <property type="entry name" value="Carb_Metab_HTH_regulators"/>
</dbReference>
<evidence type="ECO:0000313" key="6">
    <source>
        <dbReference type="EMBL" id="BAU89997.1"/>
    </source>
</evidence>
<dbReference type="SMART" id="SM01134">
    <property type="entry name" value="DeoRC"/>
    <property type="match status" value="1"/>
</dbReference>
<dbReference type="AlphaFoldDB" id="A0A160PB34"/>
<dbReference type="Proteomes" id="UP000218288">
    <property type="component" value="Chromosome"/>
</dbReference>
<dbReference type="SUPFAM" id="SSF100950">
    <property type="entry name" value="NagB/RpiA/CoA transferase-like"/>
    <property type="match status" value="1"/>
</dbReference>
<dbReference type="GO" id="GO:0003700">
    <property type="term" value="F:DNA-binding transcription factor activity"/>
    <property type="evidence" value="ECO:0007669"/>
    <property type="project" value="InterPro"/>
</dbReference>
<keyword evidence="2" id="KW-0805">Transcription regulation</keyword>
<dbReference type="InterPro" id="IPR036388">
    <property type="entry name" value="WH-like_DNA-bd_sf"/>
</dbReference>
<organism evidence="6 7">
    <name type="scientific">Methylorubrum populi</name>
    <dbReference type="NCBI Taxonomy" id="223967"/>
    <lineage>
        <taxon>Bacteria</taxon>
        <taxon>Pseudomonadati</taxon>
        <taxon>Pseudomonadota</taxon>
        <taxon>Alphaproteobacteria</taxon>
        <taxon>Hyphomicrobiales</taxon>
        <taxon>Methylobacteriaceae</taxon>
        <taxon>Methylorubrum</taxon>
    </lineage>
</organism>
<dbReference type="InterPro" id="IPR037171">
    <property type="entry name" value="NagB/RpiA_transferase-like"/>
</dbReference>
<dbReference type="SUPFAM" id="SSF46785">
    <property type="entry name" value="Winged helix' DNA-binding domain"/>
    <property type="match status" value="1"/>
</dbReference>
<protein>
    <submittedName>
        <fullName evidence="6">DeoR family transcriptional regulator</fullName>
    </submittedName>
</protein>
<proteinExistence type="predicted"/>
<dbReference type="Gene3D" id="3.40.50.1360">
    <property type="match status" value="1"/>
</dbReference>
<gene>
    <name evidence="6" type="ORF">MPPM_1392</name>
</gene>
<dbReference type="Pfam" id="PF00455">
    <property type="entry name" value="DeoRC"/>
    <property type="match status" value="1"/>
</dbReference>
<dbReference type="InterPro" id="IPR014036">
    <property type="entry name" value="DeoR-like_C"/>
</dbReference>
<sequence length="250" mass="27768">MLTDHRHEEILSQLAQTGRVGVTSIAAALAVSDETIRRDLKMLEERGLLRRIHGGAVRPRLDQERPLTERSGLNSREKGRVAALAEGLVEDGMSIFIDTGTTTLALARRLTTRKLTVTTNSIDLALLLADSPARVNLTPGRLRPNDNALVGYDTVDYARRHFFDLAIMGIAACDLAQGWMDYEEHESVLRRALRGQTRRAVLLADSRKFGRQANLQTFDLAAPLTVVTDRPPPEPFADRLRQHDVDLICG</sequence>
<dbReference type="Gene3D" id="1.10.10.10">
    <property type="entry name" value="Winged helix-like DNA-binding domain superfamily/Winged helix DNA-binding domain"/>
    <property type="match status" value="1"/>
</dbReference>
<evidence type="ECO:0000256" key="1">
    <source>
        <dbReference type="ARBA" id="ARBA00022491"/>
    </source>
</evidence>
<feature type="domain" description="HTH deoR-type" evidence="5">
    <location>
        <begin position="3"/>
        <end position="58"/>
    </location>
</feature>
<evidence type="ECO:0000256" key="2">
    <source>
        <dbReference type="ARBA" id="ARBA00023015"/>
    </source>
</evidence>
<dbReference type="PROSITE" id="PS51000">
    <property type="entry name" value="HTH_DEOR_2"/>
    <property type="match status" value="1"/>
</dbReference>
<dbReference type="InterPro" id="IPR036390">
    <property type="entry name" value="WH_DNA-bd_sf"/>
</dbReference>
<dbReference type="GO" id="GO:0003677">
    <property type="term" value="F:DNA binding"/>
    <property type="evidence" value="ECO:0007669"/>
    <property type="project" value="UniProtKB-KW"/>
</dbReference>